<evidence type="ECO:0000256" key="1">
    <source>
        <dbReference type="ARBA" id="ARBA00000085"/>
    </source>
</evidence>
<keyword evidence="5" id="KW-0418">Kinase</keyword>
<feature type="chain" id="PRO_5047005361" description="histidine kinase" evidence="8">
    <location>
        <begin position="31"/>
        <end position="305"/>
    </location>
</feature>
<feature type="signal peptide" evidence="8">
    <location>
        <begin position="1"/>
        <end position="30"/>
    </location>
</feature>
<dbReference type="SMART" id="SM00304">
    <property type="entry name" value="HAMP"/>
    <property type="match status" value="1"/>
</dbReference>
<dbReference type="InterPro" id="IPR050428">
    <property type="entry name" value="TCS_sensor_his_kinase"/>
</dbReference>
<evidence type="ECO:0000256" key="3">
    <source>
        <dbReference type="ARBA" id="ARBA00022553"/>
    </source>
</evidence>
<name>A0ABN6MUI7_9BACT</name>
<evidence type="ECO:0000256" key="4">
    <source>
        <dbReference type="ARBA" id="ARBA00022679"/>
    </source>
</evidence>
<organism evidence="10 11">
    <name type="scientific">Anaeromyxobacter oryzae</name>
    <dbReference type="NCBI Taxonomy" id="2918170"/>
    <lineage>
        <taxon>Bacteria</taxon>
        <taxon>Pseudomonadati</taxon>
        <taxon>Myxococcota</taxon>
        <taxon>Myxococcia</taxon>
        <taxon>Myxococcales</taxon>
        <taxon>Cystobacterineae</taxon>
        <taxon>Anaeromyxobacteraceae</taxon>
        <taxon>Anaeromyxobacter</taxon>
    </lineage>
</organism>
<dbReference type="PANTHER" id="PTHR45436:SF5">
    <property type="entry name" value="SENSOR HISTIDINE KINASE TRCS"/>
    <property type="match status" value="1"/>
</dbReference>
<evidence type="ECO:0000256" key="6">
    <source>
        <dbReference type="ARBA" id="ARBA00023012"/>
    </source>
</evidence>
<keyword evidence="4" id="KW-0808">Transferase</keyword>
<dbReference type="EC" id="2.7.13.3" evidence="2"/>
<dbReference type="Gene3D" id="6.10.340.10">
    <property type="match status" value="1"/>
</dbReference>
<evidence type="ECO:0000256" key="7">
    <source>
        <dbReference type="SAM" id="Phobius"/>
    </source>
</evidence>
<dbReference type="InterPro" id="IPR003660">
    <property type="entry name" value="HAMP_dom"/>
</dbReference>
<keyword evidence="3" id="KW-0597">Phosphoprotein</keyword>
<evidence type="ECO:0000256" key="5">
    <source>
        <dbReference type="ARBA" id="ARBA00022777"/>
    </source>
</evidence>
<keyword evidence="7" id="KW-1133">Transmembrane helix</keyword>
<keyword evidence="8" id="KW-0732">Signal</keyword>
<proteinExistence type="predicted"/>
<dbReference type="EMBL" id="AP025591">
    <property type="protein sequence ID" value="BDG04659.1"/>
    <property type="molecule type" value="Genomic_DNA"/>
</dbReference>
<dbReference type="Proteomes" id="UP001162891">
    <property type="component" value="Chromosome"/>
</dbReference>
<dbReference type="PROSITE" id="PS50885">
    <property type="entry name" value="HAMP"/>
    <property type="match status" value="1"/>
</dbReference>
<feature type="domain" description="HAMP" evidence="9">
    <location>
        <begin position="248"/>
        <end position="301"/>
    </location>
</feature>
<evidence type="ECO:0000313" key="11">
    <source>
        <dbReference type="Proteomes" id="UP001162891"/>
    </source>
</evidence>
<keyword evidence="7" id="KW-0812">Transmembrane</keyword>
<keyword evidence="7" id="KW-0472">Membrane</keyword>
<evidence type="ECO:0000256" key="2">
    <source>
        <dbReference type="ARBA" id="ARBA00012438"/>
    </source>
</evidence>
<dbReference type="Pfam" id="PF00672">
    <property type="entry name" value="HAMP"/>
    <property type="match status" value="1"/>
</dbReference>
<evidence type="ECO:0000259" key="9">
    <source>
        <dbReference type="PROSITE" id="PS50885"/>
    </source>
</evidence>
<protein>
    <recommendedName>
        <fullName evidence="2">histidine kinase</fullName>
        <ecNumber evidence="2">2.7.13.3</ecNumber>
    </recommendedName>
</protein>
<comment type="catalytic activity">
    <reaction evidence="1">
        <text>ATP + protein L-histidine = ADP + protein N-phospho-L-histidine.</text>
        <dbReference type="EC" id="2.7.13.3"/>
    </reaction>
</comment>
<feature type="transmembrane region" description="Helical" evidence="7">
    <location>
        <begin position="224"/>
        <end position="247"/>
    </location>
</feature>
<evidence type="ECO:0000256" key="8">
    <source>
        <dbReference type="SAM" id="SignalP"/>
    </source>
</evidence>
<dbReference type="PANTHER" id="PTHR45436">
    <property type="entry name" value="SENSOR HISTIDINE KINASE YKOH"/>
    <property type="match status" value="1"/>
</dbReference>
<dbReference type="CDD" id="cd06225">
    <property type="entry name" value="HAMP"/>
    <property type="match status" value="1"/>
</dbReference>
<gene>
    <name evidence="10" type="ORF">AMOR_36550</name>
</gene>
<reference evidence="11" key="1">
    <citation type="journal article" date="2022" name="Int. J. Syst. Evol. Microbiol.">
        <title>Anaeromyxobacter oryzae sp. nov., Anaeromyxobacter diazotrophicus sp. nov. and Anaeromyxobacter paludicola sp. nov., isolated from paddy soils.</title>
        <authorList>
            <person name="Itoh H."/>
            <person name="Xu Z."/>
            <person name="Mise K."/>
            <person name="Masuda Y."/>
            <person name="Ushijima N."/>
            <person name="Hayakawa C."/>
            <person name="Shiratori Y."/>
            <person name="Senoo K."/>
        </authorList>
    </citation>
    <scope>NUCLEOTIDE SEQUENCE [LARGE SCALE GENOMIC DNA]</scope>
    <source>
        <strain evidence="11">Red232</strain>
    </source>
</reference>
<keyword evidence="6" id="KW-0902">Two-component regulatory system</keyword>
<evidence type="ECO:0000313" key="10">
    <source>
        <dbReference type="EMBL" id="BDG04659.1"/>
    </source>
</evidence>
<dbReference type="RefSeq" id="WP_248353106.1">
    <property type="nucleotide sequence ID" value="NZ_AP025591.1"/>
</dbReference>
<accession>A0ABN6MUI7</accession>
<sequence length="305" mass="33403">MSIVLAVRRSLGAKVSLKLAVLALALTAIAATVITVHQTRQMEELTLEKARVAAAIGARQYGDVFDGAIDAGLVTVNDVFDRSYAPIKGHDWGDKPKFHTRYDALTDRAVLVFQDKFLEHQDFVFAVGVDENGYLPTHNTRYQKPLTGDASKDLSGNRTKRIFDDPVGIAAAKNLQPSLLQVYNRDTGETMWDVSSPIYVKGKHWGGFRVAVSMERIAGRQRQLIGILIAVFGMFALVTVGAMFLVVHGAMKPVVALTEAADRISLGEELDTPVKSPSVDEIGRLTKTIDRLRVSMKAAMTRLGH</sequence>
<keyword evidence="11" id="KW-1185">Reference proteome</keyword>